<proteinExistence type="predicted"/>
<reference evidence="2 3" key="1">
    <citation type="submission" date="2016-07" db="EMBL/GenBank/DDBJ databases">
        <title>Pervasive Adenine N6-methylation of Active Genes in Fungi.</title>
        <authorList>
            <consortium name="DOE Joint Genome Institute"/>
            <person name="Mondo S.J."/>
            <person name="Dannebaum R.O."/>
            <person name="Kuo R.C."/>
            <person name="Labutti K."/>
            <person name="Haridas S."/>
            <person name="Kuo A."/>
            <person name="Salamov A."/>
            <person name="Ahrendt S.R."/>
            <person name="Lipzen A."/>
            <person name="Sullivan W."/>
            <person name="Andreopoulos W.B."/>
            <person name="Clum A."/>
            <person name="Lindquist E."/>
            <person name="Daum C."/>
            <person name="Ramamoorthy G.K."/>
            <person name="Gryganskyi A."/>
            <person name="Culley D."/>
            <person name="Magnuson J.K."/>
            <person name="James T.Y."/>
            <person name="O'Malley M.A."/>
            <person name="Stajich J.E."/>
            <person name="Spatafora J.W."/>
            <person name="Visel A."/>
            <person name="Grigoriev I.V."/>
        </authorList>
    </citation>
    <scope>NUCLEOTIDE SEQUENCE [LARGE SCALE GENOMIC DNA]</scope>
    <source>
        <strain evidence="2 3">PL171</strain>
    </source>
</reference>
<protein>
    <submittedName>
        <fullName evidence="2">Uncharacterized protein</fullName>
    </submittedName>
</protein>
<evidence type="ECO:0000313" key="2">
    <source>
        <dbReference type="EMBL" id="ORZ33209.1"/>
    </source>
</evidence>
<feature type="compositionally biased region" description="Polar residues" evidence="1">
    <location>
        <begin position="144"/>
        <end position="168"/>
    </location>
</feature>
<sequence length="225" mass="24307">MEPKPVSAVKGIRPRMRGERHAQGRPGGFRPLDNGTRIGRDSGGLRERPRNGSFTSHQGSRSARLSACTVMRAVGKRGRGGDAVASVVKSKSTRRNGSSRMVMNHARRLSSHARRRLKMSESAMRRGRVQGLCTSVCREKAMSKSHQNSNHTARPNPSAISSKPTQSPLRARLTGLPRTRRPKPARGRLVKVHQVQGAGAPAKQGEVEAKAAAQCTAAGLAFGWI</sequence>
<evidence type="ECO:0000256" key="1">
    <source>
        <dbReference type="SAM" id="MobiDB-lite"/>
    </source>
</evidence>
<feature type="region of interest" description="Disordered" evidence="1">
    <location>
        <begin position="1"/>
        <end position="64"/>
    </location>
</feature>
<dbReference type="Proteomes" id="UP000193411">
    <property type="component" value="Unassembled WGS sequence"/>
</dbReference>
<feature type="compositionally biased region" description="Polar residues" evidence="1">
    <location>
        <begin position="52"/>
        <end position="63"/>
    </location>
</feature>
<feature type="compositionally biased region" description="Basic and acidic residues" evidence="1">
    <location>
        <begin position="38"/>
        <end position="50"/>
    </location>
</feature>
<gene>
    <name evidence="2" type="ORF">BCR44DRAFT_1205317</name>
</gene>
<evidence type="ECO:0000313" key="3">
    <source>
        <dbReference type="Proteomes" id="UP000193411"/>
    </source>
</evidence>
<organism evidence="2 3">
    <name type="scientific">Catenaria anguillulae PL171</name>
    <dbReference type="NCBI Taxonomy" id="765915"/>
    <lineage>
        <taxon>Eukaryota</taxon>
        <taxon>Fungi</taxon>
        <taxon>Fungi incertae sedis</taxon>
        <taxon>Blastocladiomycota</taxon>
        <taxon>Blastocladiomycetes</taxon>
        <taxon>Blastocladiales</taxon>
        <taxon>Catenariaceae</taxon>
        <taxon>Catenaria</taxon>
    </lineage>
</organism>
<dbReference type="AlphaFoldDB" id="A0A1Y2HF86"/>
<name>A0A1Y2HF86_9FUNG</name>
<feature type="region of interest" description="Disordered" evidence="1">
    <location>
        <begin position="141"/>
        <end position="186"/>
    </location>
</feature>
<comment type="caution">
    <text evidence="2">The sequence shown here is derived from an EMBL/GenBank/DDBJ whole genome shotgun (WGS) entry which is preliminary data.</text>
</comment>
<accession>A0A1Y2HF86</accession>
<dbReference type="EMBL" id="MCFL01000037">
    <property type="protein sequence ID" value="ORZ33209.1"/>
    <property type="molecule type" value="Genomic_DNA"/>
</dbReference>
<keyword evidence="3" id="KW-1185">Reference proteome</keyword>